<evidence type="ECO:0000313" key="2">
    <source>
        <dbReference type="EMBL" id="MDN4611076.1"/>
    </source>
</evidence>
<evidence type="ECO:0000313" key="3">
    <source>
        <dbReference type="Proteomes" id="UP001174209"/>
    </source>
</evidence>
<feature type="region of interest" description="Disordered" evidence="1">
    <location>
        <begin position="38"/>
        <end position="57"/>
    </location>
</feature>
<dbReference type="RefSeq" id="WP_301226765.1">
    <property type="nucleotide sequence ID" value="NZ_JAROCG010000001.1"/>
</dbReference>
<evidence type="ECO:0000256" key="1">
    <source>
        <dbReference type="SAM" id="MobiDB-lite"/>
    </source>
</evidence>
<keyword evidence="3" id="KW-1185">Reference proteome</keyword>
<organism evidence="2 3">
    <name type="scientific">Arthrobacter burdickii</name>
    <dbReference type="NCBI Taxonomy" id="3035920"/>
    <lineage>
        <taxon>Bacteria</taxon>
        <taxon>Bacillati</taxon>
        <taxon>Actinomycetota</taxon>
        <taxon>Actinomycetes</taxon>
        <taxon>Micrococcales</taxon>
        <taxon>Micrococcaceae</taxon>
        <taxon>Arthrobacter</taxon>
    </lineage>
</organism>
<protein>
    <submittedName>
        <fullName evidence="2">Uncharacterized protein</fullName>
    </submittedName>
</protein>
<gene>
    <name evidence="2" type="ORF">P5G52_09360</name>
</gene>
<sequence>MATLGVGFTAAEGRQDSRIDIEDPVGLCSDMWAQNALDPEDEFGAADPGDYDPSGSHPVPNLLTVCVMDDGRAAVIPGPSTVCQDLGLAELPA</sequence>
<accession>A0ABT8K0Y3</accession>
<proteinExistence type="predicted"/>
<dbReference type="EMBL" id="JAROCG010000001">
    <property type="protein sequence ID" value="MDN4611076.1"/>
    <property type="molecule type" value="Genomic_DNA"/>
</dbReference>
<name>A0ABT8K0Y3_9MICC</name>
<dbReference type="Proteomes" id="UP001174209">
    <property type="component" value="Unassembled WGS sequence"/>
</dbReference>
<reference evidence="2" key="1">
    <citation type="submission" date="2023-06" db="EMBL/GenBank/DDBJ databases">
        <title>MT1 and MT2 Draft Genomes of Novel Species.</title>
        <authorList>
            <person name="Venkateswaran K."/>
        </authorList>
    </citation>
    <scope>NUCLEOTIDE SEQUENCE</scope>
    <source>
        <strain evidence="2">IIF3SC-B10</strain>
    </source>
</reference>
<comment type="caution">
    <text evidence="2">The sequence shown here is derived from an EMBL/GenBank/DDBJ whole genome shotgun (WGS) entry which is preliminary data.</text>
</comment>